<evidence type="ECO:0000313" key="8">
    <source>
        <dbReference type="EMBL" id="WLD58388.1"/>
    </source>
</evidence>
<sequence>MTFSMTGFARAEQALPTGKLSVEVKSVNHRYLEVYVRLPDSLRFAEALIRDQVRKSLSRGKLEVTVRWQRDASEQQELVVQKAALDQLQLALQQVRQAVPDAAMPDALAVLQWPGVLAEADVEPEVLAGAISQTLIAAMNLLREHRGREGQELVGQIEQRLEHIHAIVAQLREAYPALQAALGERLRERIERLQAEVEPQRLEQELVMLLQKADIAEELDRLDIHISETRQVLKRKEPVGRRLDFLMQEFNREANTLGSKASSTDYTQAAIDLKVMIEQMREQIQNIE</sequence>
<comment type="similarity">
    <text evidence="5">Belongs to the YicC/YloC family.</text>
</comment>
<name>A0AB38YGG2_9GAMM</name>
<dbReference type="InterPro" id="IPR013527">
    <property type="entry name" value="YicC-like_N"/>
</dbReference>
<comment type="cofactor">
    <cofactor evidence="1">
        <name>a divalent metal cation</name>
        <dbReference type="ChEBI" id="CHEBI:60240"/>
    </cofactor>
</comment>
<evidence type="ECO:0000256" key="5">
    <source>
        <dbReference type="ARBA" id="ARBA00035648"/>
    </source>
</evidence>
<evidence type="ECO:0000259" key="6">
    <source>
        <dbReference type="Pfam" id="PF03755"/>
    </source>
</evidence>
<accession>A0AB38YGG2</accession>
<feature type="domain" description="Endoribonuclease YicC-like C-terminal" evidence="7">
    <location>
        <begin position="173"/>
        <end position="288"/>
    </location>
</feature>
<dbReference type="PANTHER" id="PTHR30636">
    <property type="entry name" value="UPF0701 PROTEIN YICC"/>
    <property type="match status" value="1"/>
</dbReference>
<evidence type="ECO:0000256" key="2">
    <source>
        <dbReference type="ARBA" id="ARBA00022722"/>
    </source>
</evidence>
<evidence type="ECO:0000259" key="7">
    <source>
        <dbReference type="Pfam" id="PF08340"/>
    </source>
</evidence>
<reference evidence="8" key="1">
    <citation type="submission" date="2022-07" db="EMBL/GenBank/DDBJ databases">
        <title>Complete genome sequence of Salinispirillum sp. LH10-3-1 capable of multiple carbohydrate inversion isolated from a soda lake.</title>
        <authorList>
            <person name="Liu J."/>
            <person name="Zhai Y."/>
            <person name="Zhang H."/>
            <person name="Yang H."/>
            <person name="Qu J."/>
            <person name="Li J."/>
        </authorList>
    </citation>
    <scope>NUCLEOTIDE SEQUENCE</scope>
    <source>
        <strain evidence="8">LH 10-3-1</strain>
    </source>
</reference>
<dbReference type="InterPro" id="IPR005229">
    <property type="entry name" value="YicC/YloC-like"/>
</dbReference>
<dbReference type="InterPro" id="IPR013551">
    <property type="entry name" value="YicC-like_C"/>
</dbReference>
<gene>
    <name evidence="8" type="ORF">NFC81_01005</name>
</gene>
<evidence type="ECO:0000256" key="4">
    <source>
        <dbReference type="ARBA" id="ARBA00022801"/>
    </source>
</evidence>
<organism evidence="8">
    <name type="scientific">Salinispirillum sp. LH 10-3-1</name>
    <dbReference type="NCBI Taxonomy" id="2952525"/>
    <lineage>
        <taxon>Bacteria</taxon>
        <taxon>Pseudomonadati</taxon>
        <taxon>Pseudomonadota</taxon>
        <taxon>Gammaproteobacteria</taxon>
        <taxon>Oceanospirillales</taxon>
        <taxon>Saccharospirillaceae</taxon>
        <taxon>Salinispirillum</taxon>
    </lineage>
</organism>
<dbReference type="EMBL" id="CP101717">
    <property type="protein sequence ID" value="WLD58388.1"/>
    <property type="molecule type" value="Genomic_DNA"/>
</dbReference>
<evidence type="ECO:0000256" key="1">
    <source>
        <dbReference type="ARBA" id="ARBA00001968"/>
    </source>
</evidence>
<evidence type="ECO:0000256" key="3">
    <source>
        <dbReference type="ARBA" id="ARBA00022759"/>
    </source>
</evidence>
<keyword evidence="4" id="KW-0378">Hydrolase</keyword>
<protein>
    <submittedName>
        <fullName evidence="8">YicC family protein</fullName>
    </submittedName>
</protein>
<dbReference type="AlphaFoldDB" id="A0AB38YGG2"/>
<dbReference type="PANTHER" id="PTHR30636:SF3">
    <property type="entry name" value="UPF0701 PROTEIN YICC"/>
    <property type="match status" value="1"/>
</dbReference>
<dbReference type="NCBIfam" id="TIGR00255">
    <property type="entry name" value="YicC/YloC family endoribonuclease"/>
    <property type="match status" value="1"/>
</dbReference>
<keyword evidence="3" id="KW-0255">Endonuclease</keyword>
<dbReference type="RefSeq" id="WP_304995674.1">
    <property type="nucleotide sequence ID" value="NZ_CP101717.1"/>
</dbReference>
<dbReference type="Pfam" id="PF03755">
    <property type="entry name" value="YicC-like_N"/>
    <property type="match status" value="1"/>
</dbReference>
<keyword evidence="2" id="KW-0540">Nuclease</keyword>
<dbReference type="GO" id="GO:0004521">
    <property type="term" value="F:RNA endonuclease activity"/>
    <property type="evidence" value="ECO:0007669"/>
    <property type="project" value="InterPro"/>
</dbReference>
<feature type="domain" description="Endoribonuclease YicC-like N-terminal" evidence="6">
    <location>
        <begin position="4"/>
        <end position="153"/>
    </location>
</feature>
<dbReference type="GO" id="GO:0016787">
    <property type="term" value="F:hydrolase activity"/>
    <property type="evidence" value="ECO:0007669"/>
    <property type="project" value="UniProtKB-KW"/>
</dbReference>
<dbReference type="Pfam" id="PF08340">
    <property type="entry name" value="YicC-like_C"/>
    <property type="match status" value="1"/>
</dbReference>
<proteinExistence type="inferred from homology"/>